<comment type="caution">
    <text evidence="12">The sequence shown here is derived from an EMBL/GenBank/DDBJ whole genome shotgun (WGS) entry which is preliminary data.</text>
</comment>
<comment type="function">
    <text evidence="10">Part of the twin-arginine translocation (Tat) system that transports large folded proteins containing a characteristic twin-arginine motif in their signal peptide across membranes. Together with TatC, TatB is part of a receptor directly interacting with Tat signal peptides. TatB may form an oligomeric binding site that transiently accommodates folded Tat precursor proteins before their translocation.</text>
</comment>
<name>G2J7H5_9BURK</name>
<comment type="subcellular location">
    <subcellularLocation>
        <location evidence="10">Cell membrane</location>
        <topology evidence="10">Single-pass membrane protein</topology>
    </subcellularLocation>
    <subcellularLocation>
        <location evidence="1">Membrane</location>
        <topology evidence="1">Single-pass membrane protein</topology>
    </subcellularLocation>
</comment>
<keyword evidence="6 10" id="KW-0653">Protein transport</keyword>
<keyword evidence="9 10" id="KW-0472">Membrane</keyword>
<dbReference type="eggNOG" id="COG1826">
    <property type="taxonomic scope" value="Bacteria"/>
</dbReference>
<protein>
    <recommendedName>
        <fullName evidence="10">Sec-independent protein translocase protein TatB</fullName>
    </recommendedName>
</protein>
<keyword evidence="8 10" id="KW-0811">Translocation</keyword>
<evidence type="ECO:0000256" key="6">
    <source>
        <dbReference type="ARBA" id="ARBA00022927"/>
    </source>
</evidence>
<dbReference type="STRING" id="1070319.CAGGBEG34_180024"/>
<evidence type="ECO:0000313" key="13">
    <source>
        <dbReference type="Proteomes" id="UP000054051"/>
    </source>
</evidence>
<dbReference type="InterPro" id="IPR018448">
    <property type="entry name" value="TatB"/>
</dbReference>
<comment type="subunit">
    <text evidence="10">The Tat system comprises two distinct complexes: a TatABC complex, containing multiple copies of TatA, TatB and TatC subunits, and a separate TatA complex, containing only TatA subunits. Substrates initially bind to the TatABC complex, which probably triggers association of the separate TatA complex to form the active translocon.</text>
</comment>
<evidence type="ECO:0000256" key="9">
    <source>
        <dbReference type="ARBA" id="ARBA00023136"/>
    </source>
</evidence>
<evidence type="ECO:0000256" key="10">
    <source>
        <dbReference type="HAMAP-Rule" id="MF_00237"/>
    </source>
</evidence>
<evidence type="ECO:0000256" key="11">
    <source>
        <dbReference type="SAM" id="Phobius"/>
    </source>
</evidence>
<accession>G2J7H5</accession>
<dbReference type="EMBL" id="CAFB01000034">
    <property type="protein sequence ID" value="CCD28720.1"/>
    <property type="molecule type" value="Genomic_DNA"/>
</dbReference>
<comment type="similarity">
    <text evidence="10">Belongs to the TatB family.</text>
</comment>
<dbReference type="HAMAP" id="MF_00237">
    <property type="entry name" value="TatB"/>
    <property type="match status" value="1"/>
</dbReference>
<dbReference type="GO" id="GO:0043953">
    <property type="term" value="P:protein transport by the Tat complex"/>
    <property type="evidence" value="ECO:0007669"/>
    <property type="project" value="UniProtKB-UniRule"/>
</dbReference>
<evidence type="ECO:0000256" key="3">
    <source>
        <dbReference type="ARBA" id="ARBA00022475"/>
    </source>
</evidence>
<dbReference type="Pfam" id="PF02416">
    <property type="entry name" value="TatA_B_E"/>
    <property type="match status" value="1"/>
</dbReference>
<dbReference type="NCBIfam" id="TIGR01410">
    <property type="entry name" value="tatB"/>
    <property type="match status" value="1"/>
</dbReference>
<dbReference type="GO" id="GO:0033281">
    <property type="term" value="C:TAT protein transport complex"/>
    <property type="evidence" value="ECO:0007669"/>
    <property type="project" value="UniProtKB-UniRule"/>
</dbReference>
<dbReference type="GO" id="GO:0008320">
    <property type="term" value="F:protein transmembrane transporter activity"/>
    <property type="evidence" value="ECO:0007669"/>
    <property type="project" value="UniProtKB-UniRule"/>
</dbReference>
<evidence type="ECO:0000256" key="2">
    <source>
        <dbReference type="ARBA" id="ARBA00022448"/>
    </source>
</evidence>
<feature type="transmembrane region" description="Helical" evidence="11">
    <location>
        <begin position="6"/>
        <end position="26"/>
    </location>
</feature>
<dbReference type="Proteomes" id="UP000054051">
    <property type="component" value="Unassembled WGS sequence"/>
</dbReference>
<dbReference type="PANTHER" id="PTHR33162:SF1">
    <property type="entry name" value="SEC-INDEPENDENT PROTEIN TRANSLOCASE PROTEIN TATA, CHLOROPLASTIC"/>
    <property type="match status" value="1"/>
</dbReference>
<evidence type="ECO:0000256" key="1">
    <source>
        <dbReference type="ARBA" id="ARBA00004167"/>
    </source>
</evidence>
<dbReference type="PANTHER" id="PTHR33162">
    <property type="entry name" value="SEC-INDEPENDENT PROTEIN TRANSLOCASE PROTEIN TATA, CHLOROPLASTIC"/>
    <property type="match status" value="1"/>
</dbReference>
<dbReference type="Gene3D" id="1.20.5.3310">
    <property type="match status" value="1"/>
</dbReference>
<keyword evidence="4" id="KW-0997">Cell inner membrane</keyword>
<dbReference type="PRINTS" id="PR01506">
    <property type="entry name" value="TATBPROTEIN"/>
</dbReference>
<dbReference type="InterPro" id="IPR003369">
    <property type="entry name" value="TatA/B/E"/>
</dbReference>
<keyword evidence="7 10" id="KW-1133">Transmembrane helix</keyword>
<sequence>MQSLDLMLELGLAKLALIALVALVVIGPERLPRVARTAGMLLGRAQRCLNEIRDEVNREIELKELQQVKTEFEQSARCVDQTLHASLREALMTSSAQRMPAPARRRNWHIRRKAPPLWRKRMTVRHRAYVQSGAARMMRHRPALRRRRIHFF</sequence>
<gene>
    <name evidence="10 12" type="primary">tatB</name>
    <name evidence="12" type="ORF">CAGGBEG34_180024</name>
</gene>
<organism evidence="12 13">
    <name type="scientific">Candidatus Glomeribacter gigasporarum BEG34</name>
    <dbReference type="NCBI Taxonomy" id="1070319"/>
    <lineage>
        <taxon>Bacteria</taxon>
        <taxon>Pseudomonadati</taxon>
        <taxon>Pseudomonadota</taxon>
        <taxon>Betaproteobacteria</taxon>
        <taxon>Burkholderiales</taxon>
        <taxon>Burkholderiaceae</taxon>
        <taxon>Candidatus Glomeribacter</taxon>
    </lineage>
</organism>
<keyword evidence="2 10" id="KW-0813">Transport</keyword>
<dbReference type="AlphaFoldDB" id="G2J7H5"/>
<evidence type="ECO:0000256" key="5">
    <source>
        <dbReference type="ARBA" id="ARBA00022692"/>
    </source>
</evidence>
<proteinExistence type="inferred from homology"/>
<evidence type="ECO:0000313" key="12">
    <source>
        <dbReference type="EMBL" id="CCD28720.1"/>
    </source>
</evidence>
<keyword evidence="13" id="KW-1185">Reference proteome</keyword>
<evidence type="ECO:0000256" key="8">
    <source>
        <dbReference type="ARBA" id="ARBA00023010"/>
    </source>
</evidence>
<reference evidence="12 13" key="1">
    <citation type="submission" date="2011-08" db="EMBL/GenBank/DDBJ databases">
        <title>The genome of the obligate endobacterium of an arbuscular mycorrhizal fungus reveals an interphylum network of nutritional interactions.</title>
        <authorList>
            <person name="Ghignone S."/>
            <person name="Salvioli A."/>
            <person name="Anca I."/>
            <person name="Lumini E."/>
            <person name="Ortu G."/>
            <person name="Petiti L."/>
            <person name="Cruveiller S."/>
            <person name="Bianciotto V."/>
            <person name="Piffanelli P."/>
            <person name="Lanfranco L."/>
            <person name="Bonfante P."/>
        </authorList>
    </citation>
    <scope>NUCLEOTIDE SEQUENCE [LARGE SCALE GENOMIC DNA]</scope>
    <source>
        <strain evidence="12 13">BEG34</strain>
    </source>
</reference>
<evidence type="ECO:0000256" key="7">
    <source>
        <dbReference type="ARBA" id="ARBA00022989"/>
    </source>
</evidence>
<evidence type="ECO:0000256" key="4">
    <source>
        <dbReference type="ARBA" id="ARBA00022519"/>
    </source>
</evidence>
<keyword evidence="5 10" id="KW-0812">Transmembrane</keyword>
<keyword evidence="3 10" id="KW-1003">Cell membrane</keyword>